<gene>
    <name evidence="3" type="ORF">MEDL_45658</name>
</gene>
<evidence type="ECO:0000313" key="4">
    <source>
        <dbReference type="Proteomes" id="UP000683360"/>
    </source>
</evidence>
<feature type="compositionally biased region" description="Basic and acidic residues" evidence="1">
    <location>
        <begin position="272"/>
        <end position="283"/>
    </location>
</feature>
<accession>A0A8S3TRC3</accession>
<keyword evidence="2" id="KW-1133">Transmembrane helix</keyword>
<feature type="region of interest" description="Disordered" evidence="1">
    <location>
        <begin position="271"/>
        <end position="363"/>
    </location>
</feature>
<feature type="compositionally biased region" description="Polar residues" evidence="1">
    <location>
        <begin position="284"/>
        <end position="297"/>
    </location>
</feature>
<dbReference type="Proteomes" id="UP000683360">
    <property type="component" value="Unassembled WGS sequence"/>
</dbReference>
<keyword evidence="2" id="KW-0812">Transmembrane</keyword>
<feature type="compositionally biased region" description="Polar residues" evidence="1">
    <location>
        <begin position="338"/>
        <end position="357"/>
    </location>
</feature>
<dbReference type="AlphaFoldDB" id="A0A8S3TRC3"/>
<sequence length="562" mass="62555">MKEIDEVPTKISVSKICLFRKGSDIDLEAIFGGRISNKKINVIKTNPVYKDGNGMKKGNNSSKENDMGGIEIQVYNNIPKSSLENSTKHENLIMKEQLMNENSRTERDKVTVTNGDVCVGDIIIENGYRNPSFISDTDSVAGLDVMEHTVKYSGEGEGKGNMSGSEWPDIDDIALPPLSHDEIDKSKNSNDEAYEMIDYNRNKTKFKNDIDPGDIEINISQDMEAKVKSEVKVNENVVQDTKEEVQTVSATLIQSEAQDQTVLEVQSVSVSVDEKETLEKQPNESDNTLENTVNESDNNLEKQGNENDSLLNGDMAHMTTSDLSSKDSNENEKKYTKSDAQNENTNETNHQKTNGSINKEPKINGSVNSTYSLDEDSYPILVPVVMDDSAMSVGRSRSTDNSNEQKSVKFSDDTVFNDTKPNKYKQERLTLKDIYKGKISSKDAVAKLNPVFLDEDNQALQDRNTEDGDQYDDNLNTPAYMKNYLTSHGGEQGPSRHAGLDVDNDIESIGSEGAVNYDKLIQQTIARKRRSRILRLICAVFTFCVVIGVVVVLVIFVGQKQS</sequence>
<protein>
    <submittedName>
        <fullName evidence="3">Uncharacterized protein</fullName>
    </submittedName>
</protein>
<feature type="compositionally biased region" description="Polar residues" evidence="1">
    <location>
        <begin position="395"/>
        <end position="405"/>
    </location>
</feature>
<feature type="transmembrane region" description="Helical" evidence="2">
    <location>
        <begin position="533"/>
        <end position="557"/>
    </location>
</feature>
<proteinExistence type="predicted"/>
<evidence type="ECO:0000256" key="2">
    <source>
        <dbReference type="SAM" id="Phobius"/>
    </source>
</evidence>
<organism evidence="3 4">
    <name type="scientific">Mytilus edulis</name>
    <name type="common">Blue mussel</name>
    <dbReference type="NCBI Taxonomy" id="6550"/>
    <lineage>
        <taxon>Eukaryota</taxon>
        <taxon>Metazoa</taxon>
        <taxon>Spiralia</taxon>
        <taxon>Lophotrochozoa</taxon>
        <taxon>Mollusca</taxon>
        <taxon>Bivalvia</taxon>
        <taxon>Autobranchia</taxon>
        <taxon>Pteriomorphia</taxon>
        <taxon>Mytilida</taxon>
        <taxon>Mytiloidea</taxon>
        <taxon>Mytilidae</taxon>
        <taxon>Mytilinae</taxon>
        <taxon>Mytilus</taxon>
    </lineage>
</organism>
<keyword evidence="4" id="KW-1185">Reference proteome</keyword>
<evidence type="ECO:0000313" key="3">
    <source>
        <dbReference type="EMBL" id="CAG2232970.1"/>
    </source>
</evidence>
<keyword evidence="2" id="KW-0472">Membrane</keyword>
<feature type="compositionally biased region" description="Basic and acidic residues" evidence="1">
    <location>
        <begin position="324"/>
        <end position="337"/>
    </location>
</feature>
<feature type="region of interest" description="Disordered" evidence="1">
    <location>
        <begin position="392"/>
        <end position="414"/>
    </location>
</feature>
<comment type="caution">
    <text evidence="3">The sequence shown here is derived from an EMBL/GenBank/DDBJ whole genome shotgun (WGS) entry which is preliminary data.</text>
</comment>
<evidence type="ECO:0000256" key="1">
    <source>
        <dbReference type="SAM" id="MobiDB-lite"/>
    </source>
</evidence>
<dbReference type="OrthoDB" id="6095750at2759"/>
<reference evidence="3" key="1">
    <citation type="submission" date="2021-03" db="EMBL/GenBank/DDBJ databases">
        <authorList>
            <person name="Bekaert M."/>
        </authorList>
    </citation>
    <scope>NUCLEOTIDE SEQUENCE</scope>
</reference>
<dbReference type="EMBL" id="CAJPWZ010002196">
    <property type="protein sequence ID" value="CAG2232970.1"/>
    <property type="molecule type" value="Genomic_DNA"/>
</dbReference>
<name>A0A8S3TRC3_MYTED</name>